<dbReference type="AlphaFoldDB" id="A0A075GI47"/>
<protein>
    <submittedName>
        <fullName evidence="1">Esterase/lipase family protein</fullName>
    </submittedName>
</protein>
<dbReference type="EMBL" id="KF900616">
    <property type="protein sequence ID" value="AIF01263.1"/>
    <property type="molecule type" value="Genomic_DNA"/>
</dbReference>
<sequence length="205" mass="22770">MIRVLFAHGFEGTPEGSKPSYMRDELGWDVVAPSMSELGWTIEQETEVLLRIIDEDGPFDIIAGSSMGGLAAANASNLRPDEKFSLLLIAPAFGLGDLWREGAKPEGLAQWEKDGSIPYFMNGLGIEVTLDWEFFLSAERMSWPKLNHPTVILHGNLDDIVPIENSRKVAKEDAHVVELIEIEDGHRMQKACFQFEEVAKILGMG</sequence>
<dbReference type="Gene3D" id="3.40.50.1820">
    <property type="entry name" value="alpha/beta hydrolase"/>
    <property type="match status" value="1"/>
</dbReference>
<evidence type="ECO:0000313" key="1">
    <source>
        <dbReference type="EMBL" id="AIF01263.1"/>
    </source>
</evidence>
<dbReference type="SUPFAM" id="SSF53474">
    <property type="entry name" value="alpha/beta-Hydrolases"/>
    <property type="match status" value="1"/>
</dbReference>
<accession>A0A075GI47</accession>
<name>A0A075GI47_9EURY</name>
<dbReference type="Pfam" id="PF05728">
    <property type="entry name" value="UPF0227"/>
    <property type="match status" value="1"/>
</dbReference>
<reference evidence="1" key="1">
    <citation type="journal article" date="2014" name="Genome Biol. Evol.">
        <title>Pangenome evidence for extensive interdomain horizontal transfer affecting lineage core and shell genes in uncultured planktonic thaumarchaeota and euryarchaeota.</title>
        <authorList>
            <person name="Deschamps P."/>
            <person name="Zivanovic Y."/>
            <person name="Moreira D."/>
            <person name="Rodriguez-Valera F."/>
            <person name="Lopez-Garcia P."/>
        </authorList>
    </citation>
    <scope>NUCLEOTIDE SEQUENCE</scope>
</reference>
<proteinExistence type="predicted"/>
<dbReference type="InterPro" id="IPR029058">
    <property type="entry name" value="AB_hydrolase_fold"/>
</dbReference>
<dbReference type="InterPro" id="IPR008886">
    <property type="entry name" value="UPF0227/Esterase_YqiA"/>
</dbReference>
<organism evidence="1">
    <name type="scientific">uncultured marine group II/III euryarchaeote KM3_144_H10</name>
    <dbReference type="NCBI Taxonomy" id="1457880"/>
    <lineage>
        <taxon>Archaea</taxon>
        <taxon>Methanobacteriati</taxon>
        <taxon>Methanobacteriota</taxon>
        <taxon>environmental samples</taxon>
    </lineage>
</organism>